<comment type="subcellular location">
    <subcellularLocation>
        <location evidence="1">Membrane</location>
        <topology evidence="1">Multi-pass membrane protein</topology>
    </subcellularLocation>
</comment>
<keyword evidence="4 7" id="KW-1133">Transmembrane helix</keyword>
<comment type="caution">
    <text evidence="9">The sequence shown here is derived from an EMBL/GenBank/DDBJ whole genome shotgun (WGS) entry which is preliminary data.</text>
</comment>
<dbReference type="PROSITE" id="PS50850">
    <property type="entry name" value="MFS"/>
    <property type="match status" value="1"/>
</dbReference>
<feature type="transmembrane region" description="Helical" evidence="7">
    <location>
        <begin position="327"/>
        <end position="347"/>
    </location>
</feature>
<dbReference type="InterPro" id="IPR020846">
    <property type="entry name" value="MFS_dom"/>
</dbReference>
<evidence type="ECO:0000256" key="4">
    <source>
        <dbReference type="ARBA" id="ARBA00022989"/>
    </source>
</evidence>
<keyword evidence="2" id="KW-0813">Transport</keyword>
<evidence type="ECO:0000259" key="8">
    <source>
        <dbReference type="PROSITE" id="PS50850"/>
    </source>
</evidence>
<feature type="domain" description="Major facilitator superfamily (MFS) profile" evidence="8">
    <location>
        <begin position="41"/>
        <end position="469"/>
    </location>
</feature>
<proteinExistence type="predicted"/>
<dbReference type="AlphaFoldDB" id="A0A9P6SK39"/>
<dbReference type="Proteomes" id="UP000785200">
    <property type="component" value="Unassembled WGS sequence"/>
</dbReference>
<sequence length="507" mass="55888">MAEKNPDPESWVENSPGVNPDAPRPKSKLEKRLLLKMDLSIVPLLALSFFIAYMDRNNLGNARIMGMQADLHLTDGQYYNCLTFFFVGYMVFMLPANLGLRVIGPPRQLGLAVIFFGVCGTCLSASRNYATIVGLRVLIGMGEAFVQVGLLYFSFWYKRDEVATRAGMCSSLYSFHLADLASAVYYTSATISGCFSGLIAYGVDKNLDGVHGRPSWQWLYICEGIPAIGLGVIILFLLPSFPDIIARKGSRFFNNAEIDMALQRMAEAHSVSNEKIDLSQVLTAFKDPKTYFTAVIYGALCLGIASVTSFLPTFISEFGFSRLNTQLFSMIPYAFATVSLLSVCFLSDSFNTKGPALFACMACSSIGFILLMTVTNKVALIAGTCFVASGLYPGIILTVSWITINHSGYTKRSTAFALAQITGQGLSMIGTQVYRHPPRYLAGHGTLLAFFTLAEVSIVCNYLWMRRENRIKDGVAAECIRTGEVNKEAEKSMDELLDKHPDFRYIL</sequence>
<feature type="region of interest" description="Disordered" evidence="6">
    <location>
        <begin position="1"/>
        <end position="25"/>
    </location>
</feature>
<feature type="transmembrane region" description="Helical" evidence="7">
    <location>
        <begin position="294"/>
        <end position="315"/>
    </location>
</feature>
<reference evidence="9" key="1">
    <citation type="submission" date="2019-07" db="EMBL/GenBank/DDBJ databases">
        <title>Hyphodiscus hymeniophilus genome sequencing and assembly.</title>
        <authorList>
            <person name="Kramer G."/>
            <person name="Nodwell J."/>
        </authorList>
    </citation>
    <scope>NUCLEOTIDE SEQUENCE</scope>
    <source>
        <strain evidence="9">ATCC 34498</strain>
    </source>
</reference>
<evidence type="ECO:0000313" key="9">
    <source>
        <dbReference type="EMBL" id="KAG0645384.1"/>
    </source>
</evidence>
<protein>
    <submittedName>
        <fullName evidence="9">Transporter</fullName>
    </submittedName>
</protein>
<name>A0A9P6SK39_9HELO</name>
<dbReference type="PANTHER" id="PTHR43791:SF36">
    <property type="entry name" value="TRANSPORTER, PUTATIVE (AFU_ORTHOLOGUE AFUA_6G08340)-RELATED"/>
    <property type="match status" value="1"/>
</dbReference>
<evidence type="ECO:0000313" key="10">
    <source>
        <dbReference type="Proteomes" id="UP000785200"/>
    </source>
</evidence>
<dbReference type="InterPro" id="IPR036259">
    <property type="entry name" value="MFS_trans_sf"/>
</dbReference>
<dbReference type="GO" id="GO:0022857">
    <property type="term" value="F:transmembrane transporter activity"/>
    <property type="evidence" value="ECO:0007669"/>
    <property type="project" value="InterPro"/>
</dbReference>
<dbReference type="Pfam" id="PF07690">
    <property type="entry name" value="MFS_1"/>
    <property type="match status" value="1"/>
</dbReference>
<dbReference type="PANTHER" id="PTHR43791">
    <property type="entry name" value="PERMEASE-RELATED"/>
    <property type="match status" value="1"/>
</dbReference>
<feature type="transmembrane region" description="Helical" evidence="7">
    <location>
        <begin position="33"/>
        <end position="53"/>
    </location>
</feature>
<gene>
    <name evidence="9" type="ORF">D0Z07_9016</name>
</gene>
<feature type="transmembrane region" description="Helical" evidence="7">
    <location>
        <begin position="177"/>
        <end position="203"/>
    </location>
</feature>
<feature type="transmembrane region" description="Helical" evidence="7">
    <location>
        <begin position="77"/>
        <end position="97"/>
    </location>
</feature>
<feature type="transmembrane region" description="Helical" evidence="7">
    <location>
        <begin position="215"/>
        <end position="238"/>
    </location>
</feature>
<dbReference type="EMBL" id="VNKQ01000019">
    <property type="protein sequence ID" value="KAG0645384.1"/>
    <property type="molecule type" value="Genomic_DNA"/>
</dbReference>
<accession>A0A9P6SK39</accession>
<dbReference type="OrthoDB" id="2985014at2759"/>
<keyword evidence="5 7" id="KW-0472">Membrane</keyword>
<dbReference type="SUPFAM" id="SSF103473">
    <property type="entry name" value="MFS general substrate transporter"/>
    <property type="match status" value="1"/>
</dbReference>
<keyword evidence="3 7" id="KW-0812">Transmembrane</keyword>
<organism evidence="9 10">
    <name type="scientific">Hyphodiscus hymeniophilus</name>
    <dbReference type="NCBI Taxonomy" id="353542"/>
    <lineage>
        <taxon>Eukaryota</taxon>
        <taxon>Fungi</taxon>
        <taxon>Dikarya</taxon>
        <taxon>Ascomycota</taxon>
        <taxon>Pezizomycotina</taxon>
        <taxon>Leotiomycetes</taxon>
        <taxon>Helotiales</taxon>
        <taxon>Hyphodiscaceae</taxon>
        <taxon>Hyphodiscus</taxon>
    </lineage>
</organism>
<feature type="transmembrane region" description="Helical" evidence="7">
    <location>
        <begin position="440"/>
        <end position="464"/>
    </location>
</feature>
<dbReference type="Gene3D" id="1.20.1250.20">
    <property type="entry name" value="MFS general substrate transporter like domains"/>
    <property type="match status" value="2"/>
</dbReference>
<evidence type="ECO:0000256" key="6">
    <source>
        <dbReference type="SAM" id="MobiDB-lite"/>
    </source>
</evidence>
<feature type="transmembrane region" description="Helical" evidence="7">
    <location>
        <begin position="132"/>
        <end position="157"/>
    </location>
</feature>
<evidence type="ECO:0000256" key="7">
    <source>
        <dbReference type="SAM" id="Phobius"/>
    </source>
</evidence>
<evidence type="ECO:0000256" key="3">
    <source>
        <dbReference type="ARBA" id="ARBA00022692"/>
    </source>
</evidence>
<dbReference type="InterPro" id="IPR011701">
    <property type="entry name" value="MFS"/>
</dbReference>
<feature type="transmembrane region" description="Helical" evidence="7">
    <location>
        <begin position="416"/>
        <end position="434"/>
    </location>
</feature>
<evidence type="ECO:0000256" key="5">
    <source>
        <dbReference type="ARBA" id="ARBA00023136"/>
    </source>
</evidence>
<dbReference type="GO" id="GO:0016020">
    <property type="term" value="C:membrane"/>
    <property type="evidence" value="ECO:0007669"/>
    <property type="project" value="UniProtKB-SubCell"/>
</dbReference>
<feature type="transmembrane region" description="Helical" evidence="7">
    <location>
        <begin position="354"/>
        <end position="374"/>
    </location>
</feature>
<evidence type="ECO:0000256" key="1">
    <source>
        <dbReference type="ARBA" id="ARBA00004141"/>
    </source>
</evidence>
<keyword evidence="10" id="KW-1185">Reference proteome</keyword>
<feature type="transmembrane region" description="Helical" evidence="7">
    <location>
        <begin position="380"/>
        <end position="404"/>
    </location>
</feature>
<evidence type="ECO:0000256" key="2">
    <source>
        <dbReference type="ARBA" id="ARBA00022448"/>
    </source>
</evidence>
<feature type="transmembrane region" description="Helical" evidence="7">
    <location>
        <begin position="109"/>
        <end position="126"/>
    </location>
</feature>